<reference evidence="3" key="2">
    <citation type="journal article" date="2017" name="Plant J.">
        <title>Araport11: a complete reannotation of the Arabidopsis thaliana reference genome.</title>
        <authorList>
            <person name="Cheng C.Y."/>
            <person name="Krishnakumar V."/>
            <person name="Chan A.P."/>
            <person name="Thibaud-Nissen F."/>
            <person name="Schobel S."/>
            <person name="Town C.D."/>
        </authorList>
    </citation>
    <scope>GENOME REANNOTATION</scope>
    <source>
        <strain evidence="3">cv. Columbia</strain>
    </source>
</reference>
<dbReference type="AlphaFoldDB" id="A0A1P8BGL3"/>
<dbReference type="TAIR" id="AT5G37715"/>
<dbReference type="Proteomes" id="UP000006548">
    <property type="component" value="Chromosome 5"/>
</dbReference>
<sequence length="34" mass="4076">MYGGDLPWKSEERLKLFGSKMRLENLGFRNQMKD</sequence>
<proteinExistence type="predicted"/>
<dbReference type="GeneID" id="28721224"/>
<protein>
    <submittedName>
        <fullName evidence="2">Uncharacterized protein</fullName>
    </submittedName>
</protein>
<gene>
    <name evidence="1 2" type="ordered locus">At5g37715</name>
</gene>
<dbReference type="Araport" id="AT5G37715"/>
<reference evidence="2 3" key="1">
    <citation type="journal article" date="2000" name="Nature">
        <title>Sequence and analysis of chromosome 5 of the plant Arabidopsis thaliana.</title>
        <authorList>
            <consortium name="Kazusa DNA Research Institute"/>
            <consortium name="Cold Spring Harbor and Washington University in St Louis Sequencing Consortium"/>
            <consortium name="European Union Arabidopsis Genome Sequencing Consortium"/>
            <person name="Tabata S."/>
            <person name="Kaneko T."/>
            <person name="Nakamura Y."/>
            <person name="Kotani H."/>
            <person name="Kato T."/>
            <person name="Asamizu E."/>
            <person name="Miyajima N."/>
            <person name="Sasamoto S."/>
            <person name="Kimura T."/>
            <person name="Hosouchi T."/>
            <person name="Kawashima K."/>
            <person name="Kohara M."/>
            <person name="Matsumoto M."/>
            <person name="Matsuno A."/>
            <person name="Muraki A."/>
            <person name="Nakayama S."/>
            <person name="Nakazaki N."/>
            <person name="Naruo K."/>
            <person name="Okumura S."/>
            <person name="Shinpo S."/>
            <person name="Takeuchi C."/>
            <person name="Wada T."/>
            <person name="Watanabe A."/>
            <person name="Yamada M."/>
            <person name="Yasuda M."/>
            <person name="Sato S."/>
            <person name="de la Bastide M."/>
            <person name="Huang E."/>
            <person name="Spiegel L."/>
            <person name="Gnoj L."/>
            <person name="O'Shaughnessy A."/>
            <person name="Preston R."/>
            <person name="Habermann K."/>
            <person name="Murray J."/>
            <person name="Johnson D."/>
            <person name="Rohlfing T."/>
            <person name="Nelson J."/>
            <person name="Stoneking T."/>
            <person name="Pepin K."/>
            <person name="Spieth J."/>
            <person name="Sekhon M."/>
            <person name="Armstrong J."/>
            <person name="Becker M."/>
            <person name="Belter E."/>
            <person name="Cordum H."/>
            <person name="Cordes M."/>
            <person name="Courtney L."/>
            <person name="Courtney W."/>
            <person name="Dante M."/>
            <person name="Du H."/>
            <person name="Edwards J."/>
            <person name="Fryman J."/>
            <person name="Haakensen B."/>
            <person name="Lamar E."/>
            <person name="Latreille P."/>
            <person name="Leonard S."/>
            <person name="Meyer R."/>
            <person name="Mulvaney E."/>
            <person name="Ozersky P."/>
            <person name="Riley A."/>
            <person name="Strowmatt C."/>
            <person name="Wagner-McPherson C."/>
            <person name="Wollam A."/>
            <person name="Yoakum M."/>
            <person name="Bell M."/>
            <person name="Dedhia N."/>
            <person name="Parnell L."/>
            <person name="Shah R."/>
            <person name="Rodriguez M."/>
            <person name="See L.H."/>
            <person name="Vil D."/>
            <person name="Baker J."/>
            <person name="Kirchoff K."/>
            <person name="Toth K."/>
            <person name="King L."/>
            <person name="Bahret A."/>
            <person name="Miller B."/>
            <person name="Marra M."/>
            <person name="Martienssen R."/>
            <person name="McCombie W.R."/>
            <person name="Wilson R.K."/>
            <person name="Murphy G."/>
            <person name="Bancroft I."/>
            <person name="Volckaert G."/>
            <person name="Wambutt R."/>
            <person name="Dusterhoft A."/>
            <person name="Stiekema W."/>
            <person name="Pohl T."/>
            <person name="Entian K.D."/>
            <person name="Terryn N."/>
            <person name="Hartley N."/>
            <person name="Bent E."/>
            <person name="Johnson S."/>
            <person name="Langham S.A."/>
            <person name="McCullagh B."/>
            <person name="Robben J."/>
            <person name="Grymonprez B."/>
            <person name="Zimmermann W."/>
            <person name="Ramsperger U."/>
            <person name="Wedler H."/>
            <person name="Balke K."/>
            <person name="Wedler E."/>
            <person name="Peters S."/>
            <person name="van Staveren M."/>
            <person name="Dirkse W."/>
            <person name="Mooijman P."/>
            <person name="Lankhorst R.K."/>
            <person name="Weitzenegger T."/>
            <person name="Bothe G."/>
            <person name="Rose M."/>
            <person name="Hauf J."/>
            <person name="Berneiser S."/>
            <person name="Hempel S."/>
            <person name="Feldpausch M."/>
            <person name="Lamberth S."/>
            <person name="Villarroel R."/>
            <person name="Gielen J."/>
            <person name="Ardiles W."/>
            <person name="Bents O."/>
            <person name="Lemcke K."/>
            <person name="Kolesov G."/>
            <person name="Mayer K."/>
            <person name="Rudd S."/>
            <person name="Schoof H."/>
            <person name="Schueller C."/>
            <person name="Zaccaria P."/>
            <person name="Mewes H.W."/>
            <person name="Bevan M."/>
            <person name="Fransz P."/>
        </authorList>
    </citation>
    <scope>NUCLEOTIDE SEQUENCE [LARGE SCALE GENOMIC DNA]</scope>
    <source>
        <strain evidence="3">cv. Columbia</strain>
    </source>
</reference>
<evidence type="ECO:0000313" key="2">
    <source>
        <dbReference type="EMBL" id="ANM70687.1"/>
    </source>
</evidence>
<evidence type="ECO:0000313" key="3">
    <source>
        <dbReference type="Proteomes" id="UP000006548"/>
    </source>
</evidence>
<dbReference type="RefSeq" id="NP_001332274.1">
    <property type="nucleotide sequence ID" value="NM_001344217.1"/>
</dbReference>
<name>A0A1P8BGL3_ARATH</name>
<dbReference type="EMBL" id="CP002688">
    <property type="protein sequence ID" value="ANM70687.1"/>
    <property type="molecule type" value="Genomic_DNA"/>
</dbReference>
<organism evidence="2 3">
    <name type="scientific">Arabidopsis thaliana</name>
    <name type="common">Mouse-ear cress</name>
    <dbReference type="NCBI Taxonomy" id="3702"/>
    <lineage>
        <taxon>Eukaryota</taxon>
        <taxon>Viridiplantae</taxon>
        <taxon>Streptophyta</taxon>
        <taxon>Embryophyta</taxon>
        <taxon>Tracheophyta</taxon>
        <taxon>Spermatophyta</taxon>
        <taxon>Magnoliopsida</taxon>
        <taxon>eudicotyledons</taxon>
        <taxon>Gunneridae</taxon>
        <taxon>Pentapetalae</taxon>
        <taxon>rosids</taxon>
        <taxon>malvids</taxon>
        <taxon>Brassicales</taxon>
        <taxon>Brassicaceae</taxon>
        <taxon>Camelineae</taxon>
        <taxon>Arabidopsis</taxon>
    </lineage>
</organism>
<dbReference type="KEGG" id="ath:AT5G37715"/>
<evidence type="ECO:0000313" key="1">
    <source>
        <dbReference type="Araport" id="AT5G37715"/>
    </source>
</evidence>
<dbReference type="InParanoid" id="A0A1P8BGL3"/>
<accession>A0A1P8BGL3</accession>
<keyword evidence="3" id="KW-1185">Reference proteome</keyword>